<keyword evidence="10" id="KW-0969">Cilium</keyword>
<evidence type="ECO:0000259" key="14">
    <source>
        <dbReference type="Pfam" id="PF03028"/>
    </source>
</evidence>
<evidence type="ECO:0000256" key="12">
    <source>
        <dbReference type="ARBA" id="ARBA00023212"/>
    </source>
</evidence>
<feature type="domain" description="Dynein heavy chain coiled coil stalk" evidence="15">
    <location>
        <begin position="339"/>
        <end position="408"/>
    </location>
</feature>
<dbReference type="PANTHER" id="PTHR22878">
    <property type="entry name" value="DYNEIN HEAVY CHAIN 6, AXONEMAL-LIKE-RELATED"/>
    <property type="match status" value="1"/>
</dbReference>
<dbReference type="InterPro" id="IPR026983">
    <property type="entry name" value="DHC"/>
</dbReference>
<dbReference type="InterPro" id="IPR024317">
    <property type="entry name" value="Dynein_heavy_chain_D4_dom"/>
</dbReference>
<evidence type="ECO:0000259" key="17">
    <source>
        <dbReference type="Pfam" id="PF12781"/>
    </source>
</evidence>
<dbReference type="FunFam" id="3.40.50.300:FF:000049">
    <property type="entry name" value="Dynein, axonemal, heavy chain 5"/>
    <property type="match status" value="1"/>
</dbReference>
<evidence type="ECO:0000259" key="16">
    <source>
        <dbReference type="Pfam" id="PF12780"/>
    </source>
</evidence>
<dbReference type="Proteomes" id="UP000037510">
    <property type="component" value="Unassembled WGS sequence"/>
</dbReference>
<dbReference type="Pfam" id="PF12777">
    <property type="entry name" value="MT"/>
    <property type="match status" value="2"/>
</dbReference>
<evidence type="ECO:0000256" key="9">
    <source>
        <dbReference type="ARBA" id="ARBA00023054"/>
    </source>
</evidence>
<dbReference type="InterPro" id="IPR004273">
    <property type="entry name" value="Dynein_heavy_D6_P-loop"/>
</dbReference>
<dbReference type="Pfam" id="PF12781">
    <property type="entry name" value="AAA_9"/>
    <property type="match status" value="1"/>
</dbReference>
<organism evidence="20 21">
    <name type="scientific">Operophtera brumata</name>
    <name type="common">Winter moth</name>
    <name type="synonym">Phalaena brumata</name>
    <dbReference type="NCBI Taxonomy" id="104452"/>
    <lineage>
        <taxon>Eukaryota</taxon>
        <taxon>Metazoa</taxon>
        <taxon>Ecdysozoa</taxon>
        <taxon>Arthropoda</taxon>
        <taxon>Hexapoda</taxon>
        <taxon>Insecta</taxon>
        <taxon>Pterygota</taxon>
        <taxon>Neoptera</taxon>
        <taxon>Endopterygota</taxon>
        <taxon>Lepidoptera</taxon>
        <taxon>Glossata</taxon>
        <taxon>Ditrysia</taxon>
        <taxon>Geometroidea</taxon>
        <taxon>Geometridae</taxon>
        <taxon>Larentiinae</taxon>
        <taxon>Operophtera</taxon>
    </lineage>
</organism>
<evidence type="ECO:0000256" key="6">
    <source>
        <dbReference type="ARBA" id="ARBA00022741"/>
    </source>
</evidence>
<comment type="subcellular location">
    <subcellularLocation>
        <location evidence="1">Cytoplasm</location>
        <location evidence="1">Cytoskeleton</location>
        <location evidence="1">Cilium axoneme</location>
    </subcellularLocation>
</comment>
<evidence type="ECO:0000259" key="19">
    <source>
        <dbReference type="Pfam" id="PF18199"/>
    </source>
</evidence>
<keyword evidence="6" id="KW-0547">Nucleotide-binding</keyword>
<keyword evidence="5" id="KW-0677">Repeat</keyword>
<dbReference type="Gene3D" id="1.10.8.1220">
    <property type="match status" value="1"/>
</dbReference>
<protein>
    <submittedName>
        <fullName evidence="20">Dynein heavy chain</fullName>
    </submittedName>
</protein>
<dbReference type="GO" id="GO:0005930">
    <property type="term" value="C:axoneme"/>
    <property type="evidence" value="ECO:0007669"/>
    <property type="project" value="UniProtKB-SubCell"/>
</dbReference>
<comment type="similarity">
    <text evidence="2">Belongs to the dynein heavy chain family.</text>
</comment>
<evidence type="ECO:0000256" key="3">
    <source>
        <dbReference type="ARBA" id="ARBA00022490"/>
    </source>
</evidence>
<keyword evidence="8" id="KW-0243">Dynein</keyword>
<dbReference type="GO" id="GO:0005874">
    <property type="term" value="C:microtubule"/>
    <property type="evidence" value="ECO:0007669"/>
    <property type="project" value="UniProtKB-KW"/>
</dbReference>
<keyword evidence="4" id="KW-0493">Microtubule</keyword>
<feature type="non-terminal residue" evidence="20">
    <location>
        <position position="1254"/>
    </location>
</feature>
<dbReference type="InterPro" id="IPR041228">
    <property type="entry name" value="Dynein_C"/>
</dbReference>
<dbReference type="InterPro" id="IPR043160">
    <property type="entry name" value="Dynein_C_barrel"/>
</dbReference>
<reference evidence="20 21" key="1">
    <citation type="journal article" date="2015" name="Genome Biol. Evol.">
        <title>The genome of winter moth (Operophtera brumata) provides a genomic perspective on sexual dimorphism and phenology.</title>
        <authorList>
            <person name="Derks M.F."/>
            <person name="Smit S."/>
            <person name="Salis L."/>
            <person name="Schijlen E."/>
            <person name="Bossers A."/>
            <person name="Mateman C."/>
            <person name="Pijl A.S."/>
            <person name="de Ridder D."/>
            <person name="Groenen M.A."/>
            <person name="Visser M.E."/>
            <person name="Megens H.J."/>
        </authorList>
    </citation>
    <scope>NUCLEOTIDE SEQUENCE [LARGE SCALE GENOMIC DNA]</scope>
    <source>
        <strain evidence="20">WM2013NL</strain>
        <tissue evidence="20">Head and thorax</tissue>
    </source>
</reference>
<dbReference type="InterPro" id="IPR042219">
    <property type="entry name" value="AAA_lid_11_sf"/>
</dbReference>
<dbReference type="FunFam" id="3.10.490.20:FF:000009">
    <property type="entry name" value="Dynein heavy chain 4"/>
    <property type="match status" value="1"/>
</dbReference>
<evidence type="ECO:0000259" key="15">
    <source>
        <dbReference type="Pfam" id="PF12777"/>
    </source>
</evidence>
<dbReference type="Pfam" id="PF18198">
    <property type="entry name" value="AAA_lid_11"/>
    <property type="match status" value="1"/>
</dbReference>
<keyword evidence="3" id="KW-0963">Cytoplasm</keyword>
<evidence type="ECO:0000256" key="2">
    <source>
        <dbReference type="ARBA" id="ARBA00008887"/>
    </source>
</evidence>
<dbReference type="GO" id="GO:0031514">
    <property type="term" value="C:motile cilium"/>
    <property type="evidence" value="ECO:0007669"/>
    <property type="project" value="UniProtKB-ARBA"/>
</dbReference>
<keyword evidence="11" id="KW-0505">Motor protein</keyword>
<feature type="domain" description="Dynein heavy chain region D6 P-loop" evidence="14">
    <location>
        <begin position="863"/>
        <end position="979"/>
    </location>
</feature>
<dbReference type="EMBL" id="JTDY01002865">
    <property type="protein sequence ID" value="KOB70575.1"/>
    <property type="molecule type" value="Genomic_DNA"/>
</dbReference>
<dbReference type="GO" id="GO:0005524">
    <property type="term" value="F:ATP binding"/>
    <property type="evidence" value="ECO:0007669"/>
    <property type="project" value="UniProtKB-KW"/>
</dbReference>
<dbReference type="GO" id="GO:0030286">
    <property type="term" value="C:dynein complex"/>
    <property type="evidence" value="ECO:0007669"/>
    <property type="project" value="UniProtKB-KW"/>
</dbReference>
<dbReference type="AlphaFoldDB" id="A0A0L7L581"/>
<dbReference type="STRING" id="104452.A0A0L7L581"/>
<accession>A0A0L7L581</accession>
<feature type="domain" description="Dynein heavy chain AAA module D4" evidence="16">
    <location>
        <begin position="34"/>
        <end position="137"/>
    </location>
</feature>
<dbReference type="Gene3D" id="1.10.8.720">
    <property type="entry name" value="Region D6 of dynein motor"/>
    <property type="match status" value="1"/>
</dbReference>
<dbReference type="Pfam" id="PF03028">
    <property type="entry name" value="Dynein_heavy"/>
    <property type="match status" value="1"/>
</dbReference>
<dbReference type="Gene3D" id="3.40.50.300">
    <property type="entry name" value="P-loop containing nucleotide triphosphate hydrolases"/>
    <property type="match status" value="3"/>
</dbReference>
<sequence length="1254" mass="142338">MELIERKVNKTGNKFWCIKEILKGSLPLCLTKNVVLCFSPVGTTLRVRARKFPSLVNCTAINWFHEWPREALRSVSKRFLAEIQALPVPLVEPVADFMSHVHQSVNKMSAVYFQNEKRYNYTTPKTFLEQIALYSKLLNDKHKNLVMMVLRLENGLEKLASCAGDVAVLKVTLAEQEIILKEKNRNAEALIDVVGAESEKVSKEKAFAAEEEKKVKVIEEDVTIKAKICADDLAKAEPALMAAQEALNTLNKNNLTELKSFGSPPDAVVNVTAAVLLMMNKVDQFLNDLIYYDKENIHPDVIKDPEFTMEFIMAKSAAAAGLCSWCVNIVKFYDVYVAEADATNATIDLANRLVNGLASEKIRWSMTVVNLKESGKMLPGDVLLVSAFISYVGCFTRRYRQQLMDDDWPKIDTTEGLMPLSMLTDDAQIAFWNNEGLPADSMSSENATILTNSARWPLMIDPQLQGIKWIKTKYGDALICIRLTQRNYLDRIERAVNNGNIVMLENIGETVDAVLEPLLGRVLIRKGKVLKIGDREIDYHPDFRLLLQTKLANPHYQPEMQAHLEEQLLGEVVKAERPDLESLRAGLTKQQNDFKITLKTLEDDLLKRLSSAGPDILSDSALVINLETTKKTAADIEIKVEEGKITSVKIDEARERYRRAAARASLLYFILNEIYKINPMYQFSLKAYSVVFKEALARAEPAEDLEGRVKTLLDSITFSVFVYTSRGLFERDKLVFLFLILQCDGKIDARELDFLLKYAVAPEVSPFSWLSNNSWGGIIALAKMDAFENLDKEIEGAAKRWQKYTEGEAPERDKLPGDWKNKTPLQRLCIMRALRADRMSYASGYYVEARTPPLEKSYEESNCSTAMFFILSAGVDPLKDLEKLGRKLGFSTDKKNFHIVSLGQGQEIVAEEAMGVSSVNGHWVILQNIHLVAKWLATLEKKMEETFDNPLQEYSAEPAGDPAYHIIPQGILESAIKITNEPPIGMWANLHKALDNFSQETLEMCSKEAEFKAILFALCYFHAVVAERRKFGYPFNFGDLTICVYVLYNYLEANPRVPWEDLRYLFGEIMYGGHITDDWDRRLCRTFLLEYMQPELSLFMDKVPDAWTKLAYPSLLGLAAWFSDLCLRLTELENWTGDFTLPPAVWLAGFFNPQSFLTAIMQQTARKNEWPLDKMCLNCDVTKKSREEFNAPPREGANIHGLYMEGARWDTGSGGIVESRMMELFPLMPVVFIKAVTQDKQETRNIYECPVYKI</sequence>
<dbReference type="FunFam" id="1.10.8.720:FF:000002">
    <property type="entry name" value="Dynein heavy chain 9, axonemal"/>
    <property type="match status" value="1"/>
</dbReference>
<proteinExistence type="inferred from homology"/>
<feature type="domain" description="Dynein heavy chain AAA lid" evidence="18">
    <location>
        <begin position="1011"/>
        <end position="1096"/>
    </location>
</feature>
<dbReference type="Pfam" id="PF18199">
    <property type="entry name" value="Dynein_C"/>
    <property type="match status" value="1"/>
</dbReference>
<dbReference type="GO" id="GO:0045505">
    <property type="term" value="F:dynein intermediate chain binding"/>
    <property type="evidence" value="ECO:0007669"/>
    <property type="project" value="InterPro"/>
</dbReference>
<dbReference type="FunFam" id="1.10.8.1220:FF:000001">
    <property type="entry name" value="Dynein axonemal heavy chain 5"/>
    <property type="match status" value="1"/>
</dbReference>
<dbReference type="Gene3D" id="6.10.140.1060">
    <property type="match status" value="1"/>
</dbReference>
<evidence type="ECO:0000256" key="13">
    <source>
        <dbReference type="ARBA" id="ARBA00023273"/>
    </source>
</evidence>
<evidence type="ECO:0000313" key="20">
    <source>
        <dbReference type="EMBL" id="KOB70575.1"/>
    </source>
</evidence>
<dbReference type="InterPro" id="IPR027417">
    <property type="entry name" value="P-loop_NTPase"/>
</dbReference>
<evidence type="ECO:0000256" key="5">
    <source>
        <dbReference type="ARBA" id="ARBA00022737"/>
    </source>
</evidence>
<keyword evidence="12" id="KW-0206">Cytoskeleton</keyword>
<evidence type="ECO:0000256" key="4">
    <source>
        <dbReference type="ARBA" id="ARBA00022701"/>
    </source>
</evidence>
<evidence type="ECO:0000256" key="8">
    <source>
        <dbReference type="ARBA" id="ARBA00023017"/>
    </source>
</evidence>
<keyword evidence="7" id="KW-0067">ATP-binding</keyword>
<evidence type="ECO:0000256" key="7">
    <source>
        <dbReference type="ARBA" id="ARBA00022840"/>
    </source>
</evidence>
<dbReference type="GO" id="GO:0051959">
    <property type="term" value="F:dynein light intermediate chain binding"/>
    <property type="evidence" value="ECO:0007669"/>
    <property type="project" value="InterPro"/>
</dbReference>
<comment type="caution">
    <text evidence="20">The sequence shown here is derived from an EMBL/GenBank/DDBJ whole genome shotgun (WGS) entry which is preliminary data.</text>
</comment>
<dbReference type="Gene3D" id="1.20.920.20">
    <property type="match status" value="2"/>
</dbReference>
<feature type="domain" description="Dynein heavy chain ATP-binding dynein motor region" evidence="17">
    <location>
        <begin position="432"/>
        <end position="636"/>
    </location>
</feature>
<evidence type="ECO:0000313" key="21">
    <source>
        <dbReference type="Proteomes" id="UP000037510"/>
    </source>
</evidence>
<dbReference type="InterPro" id="IPR024743">
    <property type="entry name" value="Dynein_HC_stalk"/>
</dbReference>
<keyword evidence="13" id="KW-0966">Cell projection</keyword>
<evidence type="ECO:0000256" key="11">
    <source>
        <dbReference type="ARBA" id="ARBA00023175"/>
    </source>
</evidence>
<keyword evidence="9" id="KW-0175">Coiled coil</keyword>
<dbReference type="GO" id="GO:0008569">
    <property type="term" value="F:minus-end-directed microtubule motor activity"/>
    <property type="evidence" value="ECO:0007669"/>
    <property type="project" value="InterPro"/>
</dbReference>
<keyword evidence="21" id="KW-1185">Reference proteome</keyword>
<gene>
    <name evidence="20" type="ORF">OBRU01_15060</name>
</gene>
<feature type="domain" description="Dynein heavy chain coiled coil stalk" evidence="15">
    <location>
        <begin position="151"/>
        <end position="337"/>
    </location>
</feature>
<feature type="domain" description="Dynein heavy chain C-terminal" evidence="19">
    <location>
        <begin position="1097"/>
        <end position="1253"/>
    </location>
</feature>
<dbReference type="InterPro" id="IPR035706">
    <property type="entry name" value="AAA_9"/>
</dbReference>
<evidence type="ECO:0000259" key="18">
    <source>
        <dbReference type="Pfam" id="PF18198"/>
    </source>
</evidence>
<dbReference type="FunFam" id="3.40.50.300:FF:000411">
    <property type="entry name" value="dynein heavy chain 17, axonemal"/>
    <property type="match status" value="1"/>
</dbReference>
<evidence type="ECO:0000256" key="10">
    <source>
        <dbReference type="ARBA" id="ARBA00023069"/>
    </source>
</evidence>
<dbReference type="Pfam" id="PF12780">
    <property type="entry name" value="AAA_8"/>
    <property type="match status" value="1"/>
</dbReference>
<dbReference type="PANTHER" id="PTHR22878:SF63">
    <property type="entry name" value="DYNEIN AXONEMAL HEAVY CHAIN 10"/>
    <property type="match status" value="1"/>
</dbReference>
<dbReference type="Gene3D" id="3.10.490.20">
    <property type="match status" value="1"/>
</dbReference>
<dbReference type="InterPro" id="IPR041658">
    <property type="entry name" value="AAA_lid_11"/>
</dbReference>
<dbReference type="GO" id="GO:0007018">
    <property type="term" value="P:microtubule-based movement"/>
    <property type="evidence" value="ECO:0007669"/>
    <property type="project" value="InterPro"/>
</dbReference>
<evidence type="ECO:0000256" key="1">
    <source>
        <dbReference type="ARBA" id="ARBA00004430"/>
    </source>
</evidence>
<name>A0A0L7L581_OPEBR</name>